<name>A0ABS8W6J5_9GAMM</name>
<evidence type="ECO:0000256" key="2">
    <source>
        <dbReference type="ARBA" id="ARBA00022448"/>
    </source>
</evidence>
<keyword evidence="8" id="KW-0830">Ubiquinone</keyword>
<keyword evidence="5" id="KW-0249">Electron transport</keyword>
<reference evidence="11 12" key="1">
    <citation type="journal article" date="2022" name="Environ. Microbiol. Rep.">
        <title>Eco-phylogenetic analyses reveal divergent evolution of vitamin B12 metabolism in the marine bacterial family 'Psychromonadaceae'.</title>
        <authorList>
            <person name="Jin X."/>
            <person name="Yang Y."/>
            <person name="Cao H."/>
            <person name="Gao B."/>
            <person name="Zhao Z."/>
        </authorList>
    </citation>
    <scope>NUCLEOTIDE SEQUENCE [LARGE SCALE GENOMIC DNA]</scope>
    <source>
        <strain evidence="11 12">MKS20</strain>
    </source>
</reference>
<proteinExistence type="inferred from homology"/>
<comment type="similarity">
    <text evidence="1">Belongs to the 2Fe2S plant-type ferredoxin family.</text>
</comment>
<evidence type="ECO:0000256" key="8">
    <source>
        <dbReference type="ARBA" id="ARBA00023075"/>
    </source>
</evidence>
<comment type="caution">
    <text evidence="11">The sequence shown here is derived from an EMBL/GenBank/DDBJ whole genome shotgun (WGS) entry which is preliminary data.</text>
</comment>
<keyword evidence="4" id="KW-0479">Metal-binding</keyword>
<dbReference type="CDD" id="cd00207">
    <property type="entry name" value="fer2"/>
    <property type="match status" value="1"/>
</dbReference>
<evidence type="ECO:0000313" key="12">
    <source>
        <dbReference type="Proteomes" id="UP001201273"/>
    </source>
</evidence>
<evidence type="ECO:0000256" key="6">
    <source>
        <dbReference type="ARBA" id="ARBA00023004"/>
    </source>
</evidence>
<accession>A0ABS8W6J5</accession>
<evidence type="ECO:0000256" key="7">
    <source>
        <dbReference type="ARBA" id="ARBA00023014"/>
    </source>
</evidence>
<keyword evidence="12" id="KW-1185">Reference proteome</keyword>
<evidence type="ECO:0000256" key="1">
    <source>
        <dbReference type="ARBA" id="ARBA00007874"/>
    </source>
</evidence>
<evidence type="ECO:0000256" key="4">
    <source>
        <dbReference type="ARBA" id="ARBA00022723"/>
    </source>
</evidence>
<keyword evidence="7" id="KW-0411">Iron-sulfur</keyword>
<keyword evidence="6" id="KW-0408">Iron</keyword>
<sequence length="87" mass="9851">MFKARLLPDGVEFDINEHETILAAAIRQKIPFPYRCRTGGCQSCLCQRTQGEVEYGAMEPWLTDAEQAEGWTYACLAKPLTDLEIKL</sequence>
<dbReference type="EMBL" id="JAIMJA010000003">
    <property type="protein sequence ID" value="MCE2593895.1"/>
    <property type="molecule type" value="Genomic_DNA"/>
</dbReference>
<feature type="domain" description="2Fe-2S ferredoxin-type" evidence="10">
    <location>
        <begin position="2"/>
        <end position="87"/>
    </location>
</feature>
<keyword evidence="2" id="KW-0813">Transport</keyword>
<evidence type="ECO:0000313" key="11">
    <source>
        <dbReference type="EMBL" id="MCE2593895.1"/>
    </source>
</evidence>
<dbReference type="RefSeq" id="WP_233051484.1">
    <property type="nucleotide sequence ID" value="NZ_JAIMJA010000003.1"/>
</dbReference>
<comment type="cofactor">
    <cofactor evidence="9">
        <name>[2Fe-2S] cluster</name>
        <dbReference type="ChEBI" id="CHEBI:190135"/>
    </cofactor>
</comment>
<dbReference type="InterPro" id="IPR036010">
    <property type="entry name" value="2Fe-2S_ferredoxin-like_sf"/>
</dbReference>
<dbReference type="PANTHER" id="PTHR43112">
    <property type="entry name" value="FERREDOXIN"/>
    <property type="match status" value="1"/>
</dbReference>
<evidence type="ECO:0000256" key="9">
    <source>
        <dbReference type="ARBA" id="ARBA00034078"/>
    </source>
</evidence>
<dbReference type="Proteomes" id="UP001201273">
    <property type="component" value="Unassembled WGS sequence"/>
</dbReference>
<dbReference type="PROSITE" id="PS51085">
    <property type="entry name" value="2FE2S_FER_2"/>
    <property type="match status" value="1"/>
</dbReference>
<dbReference type="PANTHER" id="PTHR43112:SF3">
    <property type="entry name" value="FERREDOXIN-2, CHLOROPLASTIC"/>
    <property type="match status" value="1"/>
</dbReference>
<keyword evidence="3" id="KW-0001">2Fe-2S</keyword>
<gene>
    <name evidence="11" type="ORF">K6Y31_03595</name>
</gene>
<dbReference type="InterPro" id="IPR001041">
    <property type="entry name" value="2Fe-2S_ferredoxin-type"/>
</dbReference>
<evidence type="ECO:0000256" key="5">
    <source>
        <dbReference type="ARBA" id="ARBA00022982"/>
    </source>
</evidence>
<dbReference type="InterPro" id="IPR012675">
    <property type="entry name" value="Beta-grasp_dom_sf"/>
</dbReference>
<dbReference type="Gene3D" id="3.10.20.30">
    <property type="match status" value="1"/>
</dbReference>
<dbReference type="Pfam" id="PF00111">
    <property type="entry name" value="Fer2"/>
    <property type="match status" value="1"/>
</dbReference>
<protein>
    <submittedName>
        <fullName evidence="11">2Fe-2S iron-sulfur cluster binding domain-containing protein</fullName>
    </submittedName>
</protein>
<evidence type="ECO:0000259" key="10">
    <source>
        <dbReference type="PROSITE" id="PS51085"/>
    </source>
</evidence>
<organism evidence="11 12">
    <name type="scientific">Motilimonas cestriensis</name>
    <dbReference type="NCBI Taxonomy" id="2742685"/>
    <lineage>
        <taxon>Bacteria</taxon>
        <taxon>Pseudomonadati</taxon>
        <taxon>Pseudomonadota</taxon>
        <taxon>Gammaproteobacteria</taxon>
        <taxon>Alteromonadales</taxon>
        <taxon>Alteromonadales genera incertae sedis</taxon>
        <taxon>Motilimonas</taxon>
    </lineage>
</organism>
<evidence type="ECO:0000256" key="3">
    <source>
        <dbReference type="ARBA" id="ARBA00022714"/>
    </source>
</evidence>
<dbReference type="SUPFAM" id="SSF54292">
    <property type="entry name" value="2Fe-2S ferredoxin-like"/>
    <property type="match status" value="1"/>
</dbReference>